<dbReference type="InterPro" id="IPR002818">
    <property type="entry name" value="DJ-1/PfpI"/>
</dbReference>
<dbReference type="STRING" id="230819.A0A5C3L196"/>
<dbReference type="PANTHER" id="PTHR43130:SF7">
    <property type="entry name" value="DJ-1_PFPI DOMAIN-CONTAINING PROTEIN"/>
    <property type="match status" value="1"/>
</dbReference>
<name>A0A5C3L196_COPMA</name>
<proteinExistence type="predicted"/>
<dbReference type="SUPFAM" id="SSF52317">
    <property type="entry name" value="Class I glutamine amidotransferase-like"/>
    <property type="match status" value="1"/>
</dbReference>
<dbReference type="CDD" id="cd03139">
    <property type="entry name" value="GATase1_PfpI_2"/>
    <property type="match status" value="1"/>
</dbReference>
<dbReference type="InterPro" id="IPR052158">
    <property type="entry name" value="INH-QAR"/>
</dbReference>
<reference evidence="3 4" key="1">
    <citation type="journal article" date="2019" name="Nat. Ecol. Evol.">
        <title>Megaphylogeny resolves global patterns of mushroom evolution.</title>
        <authorList>
            <person name="Varga T."/>
            <person name="Krizsan K."/>
            <person name="Foldi C."/>
            <person name="Dima B."/>
            <person name="Sanchez-Garcia M."/>
            <person name="Sanchez-Ramirez S."/>
            <person name="Szollosi G.J."/>
            <person name="Szarkandi J.G."/>
            <person name="Papp V."/>
            <person name="Albert L."/>
            <person name="Andreopoulos W."/>
            <person name="Angelini C."/>
            <person name="Antonin V."/>
            <person name="Barry K.W."/>
            <person name="Bougher N.L."/>
            <person name="Buchanan P."/>
            <person name="Buyck B."/>
            <person name="Bense V."/>
            <person name="Catcheside P."/>
            <person name="Chovatia M."/>
            <person name="Cooper J."/>
            <person name="Damon W."/>
            <person name="Desjardin D."/>
            <person name="Finy P."/>
            <person name="Geml J."/>
            <person name="Haridas S."/>
            <person name="Hughes K."/>
            <person name="Justo A."/>
            <person name="Karasinski D."/>
            <person name="Kautmanova I."/>
            <person name="Kiss B."/>
            <person name="Kocsube S."/>
            <person name="Kotiranta H."/>
            <person name="LaButti K.M."/>
            <person name="Lechner B.E."/>
            <person name="Liimatainen K."/>
            <person name="Lipzen A."/>
            <person name="Lukacs Z."/>
            <person name="Mihaltcheva S."/>
            <person name="Morgado L.N."/>
            <person name="Niskanen T."/>
            <person name="Noordeloos M.E."/>
            <person name="Ohm R.A."/>
            <person name="Ortiz-Santana B."/>
            <person name="Ovrebo C."/>
            <person name="Racz N."/>
            <person name="Riley R."/>
            <person name="Savchenko A."/>
            <person name="Shiryaev A."/>
            <person name="Soop K."/>
            <person name="Spirin V."/>
            <person name="Szebenyi C."/>
            <person name="Tomsovsky M."/>
            <person name="Tulloss R.E."/>
            <person name="Uehling J."/>
            <person name="Grigoriev I.V."/>
            <person name="Vagvolgyi C."/>
            <person name="Papp T."/>
            <person name="Martin F.M."/>
            <person name="Miettinen O."/>
            <person name="Hibbett D.S."/>
            <person name="Nagy L.G."/>
        </authorList>
    </citation>
    <scope>NUCLEOTIDE SEQUENCE [LARGE SCALE GENOMIC DNA]</scope>
    <source>
        <strain evidence="3 4">CBS 121175</strain>
    </source>
</reference>
<evidence type="ECO:0000313" key="3">
    <source>
        <dbReference type="EMBL" id="TFK26557.1"/>
    </source>
</evidence>
<dbReference type="Pfam" id="PF01965">
    <property type="entry name" value="DJ-1_PfpI"/>
    <property type="match status" value="1"/>
</dbReference>
<evidence type="ECO:0000256" key="1">
    <source>
        <dbReference type="SAM" id="MobiDB-lite"/>
    </source>
</evidence>
<feature type="region of interest" description="Disordered" evidence="1">
    <location>
        <begin position="215"/>
        <end position="235"/>
    </location>
</feature>
<dbReference type="InterPro" id="IPR029062">
    <property type="entry name" value="Class_I_gatase-like"/>
</dbReference>
<dbReference type="AlphaFoldDB" id="A0A5C3L196"/>
<sequence length="235" mass="25871">MSSSTSPPQKLTIGVLIFPGSTQWLDFAGPVDYLHSHSREFFELIGWGPPHIVEKAPSIQWHFMSASGTLDPIRATSGPPQAPTTTFETCPPIDYLLVPGPNPATQLSEEGTKFIQERFPTLKGLFLVCTGSIVIAKTGVLDGFQVNTNKVAARYMTELLTMSKNVKWVVDRRFLVDGKVWSAAGVTAGIDLMAEFVRVNFDPELARTVQSLTEYKPNPAQPDPFADITKDLKFD</sequence>
<dbReference type="OrthoDB" id="543156at2759"/>
<evidence type="ECO:0000259" key="2">
    <source>
        <dbReference type="Pfam" id="PF01965"/>
    </source>
</evidence>
<dbReference type="Gene3D" id="3.40.50.880">
    <property type="match status" value="1"/>
</dbReference>
<organism evidence="3 4">
    <name type="scientific">Coprinopsis marcescibilis</name>
    <name type="common">Agaric fungus</name>
    <name type="synonym">Psathyrella marcescibilis</name>
    <dbReference type="NCBI Taxonomy" id="230819"/>
    <lineage>
        <taxon>Eukaryota</taxon>
        <taxon>Fungi</taxon>
        <taxon>Dikarya</taxon>
        <taxon>Basidiomycota</taxon>
        <taxon>Agaricomycotina</taxon>
        <taxon>Agaricomycetes</taxon>
        <taxon>Agaricomycetidae</taxon>
        <taxon>Agaricales</taxon>
        <taxon>Agaricineae</taxon>
        <taxon>Psathyrellaceae</taxon>
        <taxon>Coprinopsis</taxon>
    </lineage>
</organism>
<dbReference type="Proteomes" id="UP000307440">
    <property type="component" value="Unassembled WGS sequence"/>
</dbReference>
<dbReference type="EMBL" id="ML210173">
    <property type="protein sequence ID" value="TFK26557.1"/>
    <property type="molecule type" value="Genomic_DNA"/>
</dbReference>
<gene>
    <name evidence="3" type="ORF">FA15DRAFT_667244</name>
</gene>
<accession>A0A5C3L196</accession>
<keyword evidence="4" id="KW-1185">Reference proteome</keyword>
<feature type="domain" description="DJ-1/PfpI" evidence="2">
    <location>
        <begin position="64"/>
        <end position="197"/>
    </location>
</feature>
<evidence type="ECO:0000313" key="4">
    <source>
        <dbReference type="Proteomes" id="UP000307440"/>
    </source>
</evidence>
<dbReference type="PANTHER" id="PTHR43130">
    <property type="entry name" value="ARAC-FAMILY TRANSCRIPTIONAL REGULATOR"/>
    <property type="match status" value="1"/>
</dbReference>
<protein>
    <submittedName>
        <fullName evidence="3">ThiJ/PfpI</fullName>
    </submittedName>
</protein>